<evidence type="ECO:0000256" key="1">
    <source>
        <dbReference type="SAM" id="Coils"/>
    </source>
</evidence>
<name>A0A0C3FIB7_PILCF</name>
<dbReference type="Proteomes" id="UP000054166">
    <property type="component" value="Unassembled WGS sequence"/>
</dbReference>
<protein>
    <submittedName>
        <fullName evidence="2">Uncharacterized protein</fullName>
    </submittedName>
</protein>
<dbReference type="InParanoid" id="A0A0C3FIB7"/>
<keyword evidence="3" id="KW-1185">Reference proteome</keyword>
<reference evidence="3" key="2">
    <citation type="submission" date="2015-01" db="EMBL/GenBank/DDBJ databases">
        <title>Evolutionary Origins and Diversification of the Mycorrhizal Mutualists.</title>
        <authorList>
            <consortium name="DOE Joint Genome Institute"/>
            <consortium name="Mycorrhizal Genomics Consortium"/>
            <person name="Kohler A."/>
            <person name="Kuo A."/>
            <person name="Nagy L.G."/>
            <person name="Floudas D."/>
            <person name="Copeland A."/>
            <person name="Barry K.W."/>
            <person name="Cichocki N."/>
            <person name="Veneault-Fourrey C."/>
            <person name="LaButti K."/>
            <person name="Lindquist E.A."/>
            <person name="Lipzen A."/>
            <person name="Lundell T."/>
            <person name="Morin E."/>
            <person name="Murat C."/>
            <person name="Riley R."/>
            <person name="Ohm R."/>
            <person name="Sun H."/>
            <person name="Tunlid A."/>
            <person name="Henrissat B."/>
            <person name="Grigoriev I.V."/>
            <person name="Hibbett D.S."/>
            <person name="Martin F."/>
        </authorList>
    </citation>
    <scope>NUCLEOTIDE SEQUENCE [LARGE SCALE GENOMIC DNA]</scope>
    <source>
        <strain evidence="3">F 1598</strain>
    </source>
</reference>
<sequence>MQKDQETTDKTPPFVSLTMRIPFDDARKILFEKLGLPDKTSDKLADGPAIASDMLLHNMVDMQEKVERAEKDLQDAERERKAVNAQLNEIKERLL</sequence>
<reference evidence="2 3" key="1">
    <citation type="submission" date="2014-04" db="EMBL/GenBank/DDBJ databases">
        <authorList>
            <consortium name="DOE Joint Genome Institute"/>
            <person name="Kuo A."/>
            <person name="Tarkka M."/>
            <person name="Buscot F."/>
            <person name="Kohler A."/>
            <person name="Nagy L.G."/>
            <person name="Floudas D."/>
            <person name="Copeland A."/>
            <person name="Barry K.W."/>
            <person name="Cichocki N."/>
            <person name="Veneault-Fourrey C."/>
            <person name="LaButti K."/>
            <person name="Lindquist E.A."/>
            <person name="Lipzen A."/>
            <person name="Lundell T."/>
            <person name="Morin E."/>
            <person name="Murat C."/>
            <person name="Sun H."/>
            <person name="Tunlid A."/>
            <person name="Henrissat B."/>
            <person name="Grigoriev I.V."/>
            <person name="Hibbett D.S."/>
            <person name="Martin F."/>
            <person name="Nordberg H.P."/>
            <person name="Cantor M.N."/>
            <person name="Hua S.X."/>
        </authorList>
    </citation>
    <scope>NUCLEOTIDE SEQUENCE [LARGE SCALE GENOMIC DNA]</scope>
    <source>
        <strain evidence="2 3">F 1598</strain>
    </source>
</reference>
<feature type="coiled-coil region" evidence="1">
    <location>
        <begin position="52"/>
        <end position="93"/>
    </location>
</feature>
<gene>
    <name evidence="2" type="ORF">PILCRDRAFT_10260</name>
</gene>
<keyword evidence="1" id="KW-0175">Coiled coil</keyword>
<accession>A0A0C3FIB7</accession>
<evidence type="ECO:0000313" key="2">
    <source>
        <dbReference type="EMBL" id="KIM79424.1"/>
    </source>
</evidence>
<proteinExistence type="predicted"/>
<dbReference type="EMBL" id="KN833009">
    <property type="protein sequence ID" value="KIM79424.1"/>
    <property type="molecule type" value="Genomic_DNA"/>
</dbReference>
<evidence type="ECO:0000313" key="3">
    <source>
        <dbReference type="Proteomes" id="UP000054166"/>
    </source>
</evidence>
<dbReference type="HOGENOM" id="CLU_2373542_0_0_1"/>
<dbReference type="AlphaFoldDB" id="A0A0C3FIB7"/>
<organism evidence="2 3">
    <name type="scientific">Piloderma croceum (strain F 1598)</name>
    <dbReference type="NCBI Taxonomy" id="765440"/>
    <lineage>
        <taxon>Eukaryota</taxon>
        <taxon>Fungi</taxon>
        <taxon>Dikarya</taxon>
        <taxon>Basidiomycota</taxon>
        <taxon>Agaricomycotina</taxon>
        <taxon>Agaricomycetes</taxon>
        <taxon>Agaricomycetidae</taxon>
        <taxon>Atheliales</taxon>
        <taxon>Atheliaceae</taxon>
        <taxon>Piloderma</taxon>
    </lineage>
</organism>